<sequence length="808" mass="86259">MKPEQITAWALNELSAEERAQIEALIQEDAEASTQASQTKGFCDFLTAELGDDSLAFTPEQRERLSRADAPAASFPNEAPQPALPKQPTFWRRHVFMNLAAAAAVVMGTTLFIRKQMESEGQMAEITPTVRGNLGDDQTIITRTSPVPEEPAPVVAAAPPTSMRKLQANAAPLMKQDESTLAAKDAKAAMTFSNMPETKAKNEATMVDAEAARREYFAATQDQQRARLLNQANEPWESPAPTTASVAPGQVAATPAAAPKPAAPVANGNITVNGGSLTITGAGTLTLQGRTTYTGGVVRSAPSSVTLIAGSGMAGNADIMDGETQMRRSQESYTQIIENALKSVESEPLSTFSIDVDTASYANVRRFLNQNSAPPRDAVRIEELINYFPMDEKGPAAGVKEPFAVKVEMAACPWQPQHRLARIAIKGKQIGLDRQPSNLVFLVDVSGSMAEPNKLPLVQQSLRMLAGQLGENDRVSMVTYANGSQVVLSSTTGQNKGEIVSAIDRLQAGGGTHGSAGIRLAYEQAVAGFIKGGVNRVVLCTDGDFNVGISSPTELETFISEKARSGVFLSVLGYGSGNLKDRTMETLADKGNGNYAYIDSLGEARKVLVEQMNGTLVTIAKDVKIQVEFNPAVIRSYRLIGYENRLLAKEDFNDDAKDAGEIGAGHSVTALYELVPANLPPGGGTLPQVDALKYQQPITPAVPMAATAAATDEALTVKLRYKEPEGNTSSLIEVPVKDNSRAMDTASGEFKFTTAVAGFGLLLRQSSYAGQLTWDQVRQLALEGKGTDALGYRGEFIQLIEKARGVSR</sequence>
<dbReference type="InterPro" id="IPR022156">
    <property type="entry name" value="Uncharacterised_YfbK_N"/>
</dbReference>
<dbReference type="SMART" id="SM00327">
    <property type="entry name" value="VWA"/>
    <property type="match status" value="1"/>
</dbReference>
<dbReference type="Pfam" id="PF12450">
    <property type="entry name" value="vWF_A"/>
    <property type="match status" value="1"/>
</dbReference>
<protein>
    <submittedName>
        <fullName evidence="4">Secreted protein with Ig-like and vWFA domain</fullName>
    </submittedName>
</protein>
<dbReference type="Pfam" id="PF12034">
    <property type="entry name" value="YfbK_C"/>
    <property type="match status" value="1"/>
</dbReference>
<proteinExistence type="predicted"/>
<gene>
    <name evidence="4" type="ORF">HNQ64_002576</name>
</gene>
<accession>A0A7W7YLA5</accession>
<name>A0A7W7YLA5_9BACT</name>
<dbReference type="Pfam" id="PF00092">
    <property type="entry name" value="VWA"/>
    <property type="match status" value="1"/>
</dbReference>
<reference evidence="4 5" key="1">
    <citation type="submission" date="2020-08" db="EMBL/GenBank/DDBJ databases">
        <title>Genomic Encyclopedia of Type Strains, Phase IV (KMG-IV): sequencing the most valuable type-strain genomes for metagenomic binning, comparative biology and taxonomic classification.</title>
        <authorList>
            <person name="Goeker M."/>
        </authorList>
    </citation>
    <scope>NUCLEOTIDE SEQUENCE [LARGE SCALE GENOMIC DNA]</scope>
    <source>
        <strain evidence="4 5">DSM 12251</strain>
    </source>
</reference>
<evidence type="ECO:0000313" key="4">
    <source>
        <dbReference type="EMBL" id="MBB5038318.1"/>
    </source>
</evidence>
<keyword evidence="2" id="KW-1133">Transmembrane helix</keyword>
<comment type="caution">
    <text evidence="4">The sequence shown here is derived from an EMBL/GenBank/DDBJ whole genome shotgun (WGS) entry which is preliminary data.</text>
</comment>
<feature type="region of interest" description="Disordered" evidence="1">
    <location>
        <begin position="61"/>
        <end position="85"/>
    </location>
</feature>
<feature type="domain" description="VWFA" evidence="3">
    <location>
        <begin position="438"/>
        <end position="616"/>
    </location>
</feature>
<dbReference type="Gene3D" id="3.40.50.410">
    <property type="entry name" value="von Willebrand factor, type A domain"/>
    <property type="match status" value="1"/>
</dbReference>
<dbReference type="InterPro" id="IPR002035">
    <property type="entry name" value="VWF_A"/>
</dbReference>
<dbReference type="InterPro" id="IPR021908">
    <property type="entry name" value="YfbK_C"/>
</dbReference>
<keyword evidence="2" id="KW-0812">Transmembrane</keyword>
<feature type="compositionally biased region" description="Low complexity" evidence="1">
    <location>
        <begin position="246"/>
        <end position="264"/>
    </location>
</feature>
<dbReference type="PANTHER" id="PTHR10579">
    <property type="entry name" value="CALCIUM-ACTIVATED CHLORIDE CHANNEL REGULATOR"/>
    <property type="match status" value="1"/>
</dbReference>
<dbReference type="PROSITE" id="PS50234">
    <property type="entry name" value="VWFA"/>
    <property type="match status" value="1"/>
</dbReference>
<dbReference type="CDD" id="cd01465">
    <property type="entry name" value="vWA_subgroup"/>
    <property type="match status" value="1"/>
</dbReference>
<dbReference type="PANTHER" id="PTHR10579:SF43">
    <property type="entry name" value="ZINC FINGER (C3HC4-TYPE RING FINGER) FAMILY PROTEIN"/>
    <property type="match status" value="1"/>
</dbReference>
<dbReference type="AlphaFoldDB" id="A0A7W7YLA5"/>
<keyword evidence="5" id="KW-1185">Reference proteome</keyword>
<evidence type="ECO:0000256" key="2">
    <source>
        <dbReference type="SAM" id="Phobius"/>
    </source>
</evidence>
<evidence type="ECO:0000256" key="1">
    <source>
        <dbReference type="SAM" id="MobiDB-lite"/>
    </source>
</evidence>
<dbReference type="InterPro" id="IPR036465">
    <property type="entry name" value="vWFA_dom_sf"/>
</dbReference>
<dbReference type="Proteomes" id="UP000534294">
    <property type="component" value="Unassembled WGS sequence"/>
</dbReference>
<keyword evidence="2" id="KW-0472">Membrane</keyword>
<feature type="transmembrane region" description="Helical" evidence="2">
    <location>
        <begin position="95"/>
        <end position="113"/>
    </location>
</feature>
<dbReference type="EMBL" id="JACHIF010000004">
    <property type="protein sequence ID" value="MBB5038318.1"/>
    <property type="molecule type" value="Genomic_DNA"/>
</dbReference>
<dbReference type="RefSeq" id="WP_221305436.1">
    <property type="nucleotide sequence ID" value="NZ_JACHIF010000004.1"/>
</dbReference>
<dbReference type="InterPro" id="IPR051266">
    <property type="entry name" value="CLCR"/>
</dbReference>
<feature type="region of interest" description="Disordered" evidence="1">
    <location>
        <begin position="235"/>
        <end position="264"/>
    </location>
</feature>
<evidence type="ECO:0000259" key="3">
    <source>
        <dbReference type="PROSITE" id="PS50234"/>
    </source>
</evidence>
<dbReference type="SUPFAM" id="SSF53300">
    <property type="entry name" value="vWA-like"/>
    <property type="match status" value="1"/>
</dbReference>
<evidence type="ECO:0000313" key="5">
    <source>
        <dbReference type="Proteomes" id="UP000534294"/>
    </source>
</evidence>
<organism evidence="4 5">
    <name type="scientific">Prosthecobacter dejongeii</name>
    <dbReference type="NCBI Taxonomy" id="48465"/>
    <lineage>
        <taxon>Bacteria</taxon>
        <taxon>Pseudomonadati</taxon>
        <taxon>Verrucomicrobiota</taxon>
        <taxon>Verrucomicrobiia</taxon>
        <taxon>Verrucomicrobiales</taxon>
        <taxon>Verrucomicrobiaceae</taxon>
        <taxon>Prosthecobacter</taxon>
    </lineage>
</organism>